<dbReference type="InterPro" id="IPR057429">
    <property type="entry name" value="WH_eIF2D"/>
</dbReference>
<comment type="caution">
    <text evidence="3">The sequence shown here is derived from an EMBL/GenBank/DDBJ whole genome shotgun (WGS) entry which is preliminary data.</text>
</comment>
<dbReference type="InterPro" id="IPR036877">
    <property type="entry name" value="SUI1_dom_sf"/>
</dbReference>
<feature type="region of interest" description="Disordered" evidence="1">
    <location>
        <begin position="1"/>
        <end position="20"/>
    </location>
</feature>
<evidence type="ECO:0000313" key="4">
    <source>
        <dbReference type="Proteomes" id="UP001396898"/>
    </source>
</evidence>
<dbReference type="SUPFAM" id="SSF55159">
    <property type="entry name" value="eIF1-like"/>
    <property type="match status" value="1"/>
</dbReference>
<dbReference type="Proteomes" id="UP001396898">
    <property type="component" value="Unassembled WGS sequence"/>
</dbReference>
<evidence type="ECO:0000313" key="3">
    <source>
        <dbReference type="EMBL" id="KAK8036377.1"/>
    </source>
</evidence>
<dbReference type="CDD" id="cd11608">
    <property type="entry name" value="eIF2D_C"/>
    <property type="match status" value="1"/>
</dbReference>
<dbReference type="PANTHER" id="PTHR12217:SF4">
    <property type="entry name" value="EUKARYOTIC TRANSLATION INITIATION FACTOR 2D"/>
    <property type="match status" value="1"/>
</dbReference>
<dbReference type="InterPro" id="IPR001950">
    <property type="entry name" value="SUI1"/>
</dbReference>
<proteinExistence type="predicted"/>
<dbReference type="EMBL" id="JAQQWI010000004">
    <property type="protein sequence ID" value="KAK8036377.1"/>
    <property type="molecule type" value="Genomic_DNA"/>
</dbReference>
<feature type="compositionally biased region" description="Low complexity" evidence="1">
    <location>
        <begin position="35"/>
        <end position="57"/>
    </location>
</feature>
<dbReference type="InterPro" id="IPR039757">
    <property type="entry name" value="EIF2D"/>
</dbReference>
<dbReference type="Pfam" id="PF25304">
    <property type="entry name" value="WHD_eIF2D"/>
    <property type="match status" value="1"/>
</dbReference>
<feature type="region of interest" description="Disordered" evidence="1">
    <location>
        <begin position="558"/>
        <end position="578"/>
    </location>
</feature>
<dbReference type="PROSITE" id="PS50296">
    <property type="entry name" value="SUI1"/>
    <property type="match status" value="1"/>
</dbReference>
<dbReference type="InterPro" id="IPR048248">
    <property type="entry name" value="PUA_eIF2d-like"/>
</dbReference>
<dbReference type="Gene3D" id="3.10.400.20">
    <property type="match status" value="1"/>
</dbReference>
<dbReference type="InterPro" id="IPR015947">
    <property type="entry name" value="PUA-like_sf"/>
</dbReference>
<protein>
    <recommendedName>
        <fullName evidence="2">SUI1 domain-containing protein</fullName>
    </recommendedName>
</protein>
<feature type="compositionally biased region" description="Low complexity" evidence="1">
    <location>
        <begin position="433"/>
        <end position="446"/>
    </location>
</feature>
<accession>A0ABR1SPX0</accession>
<feature type="domain" description="SUI1" evidence="2">
    <location>
        <begin position="577"/>
        <end position="651"/>
    </location>
</feature>
<feature type="region of interest" description="Disordered" evidence="1">
    <location>
        <begin position="262"/>
        <end position="303"/>
    </location>
</feature>
<evidence type="ECO:0000256" key="1">
    <source>
        <dbReference type="SAM" id="MobiDB-lite"/>
    </source>
</evidence>
<feature type="region of interest" description="Disordered" evidence="1">
    <location>
        <begin position="413"/>
        <end position="447"/>
    </location>
</feature>
<feature type="region of interest" description="Disordered" evidence="1">
    <location>
        <begin position="228"/>
        <end position="248"/>
    </location>
</feature>
<gene>
    <name evidence="3" type="ORF">PG991_001514</name>
</gene>
<sequence>MFKKRPEIKNLSPLRSSDRRKLADQIIKDYDIPVPSSSEPAPAASEDAAAAASSSSQPAATLSSLRNSLLPDSTSSARFTTTSGPNQTLLIGTIYVGFHPGQDEQRILWFQVGKAPKMIPTVYTLWQNPGIVPLLHTPDFVVEQKLTHGSDLMIPGLVARSRSGGIGWDARAKKGAVVAVAGLRKDTVPMWVGTCDVDVSRLGNDLRGQKGVAVKGLHWAGDEVWSWRPLGSGGREAPEGPLEGWPGLAEDMTNAVKDMKLEDDEDEDEEGGGGGVTLKDPQQSQPQSRGKETSDLAEVVDVPEPTTKEVDEAFVQAFLFALHKAKADHSPPHYGFDFPILASYLISSMIHPYLRHQNDPHYNIKKTSWKNAKKFIKHLDKLRLLKSKDRSGGETVILDIDFDDAQVANFRPYALPKPKPNTGAGAAAGEGPGESSTSSSSTSDPSVGQKINIQILYRVSSKLVPTLLPSKTEFYTGAQIAAAVKAYIERNSELTGGQGASSIKLDPFLANNVLGSNPTPDDQRAIAAGRIMRGALQRRVVDDSHLCQPFYLMVRGDNTSETQQQQQKPKSGPPPQIHLTIEKRTGTKVVTKITNLEPFFIDPNLVAPELQKKCAGSASVGQLTGGRPGLLEVVVQGDQRKVVVGDVLARRGVDARWVEVVDKTKGKKK</sequence>
<organism evidence="3 4">
    <name type="scientific">Apiospora marii</name>
    <dbReference type="NCBI Taxonomy" id="335849"/>
    <lineage>
        <taxon>Eukaryota</taxon>
        <taxon>Fungi</taxon>
        <taxon>Dikarya</taxon>
        <taxon>Ascomycota</taxon>
        <taxon>Pezizomycotina</taxon>
        <taxon>Sordariomycetes</taxon>
        <taxon>Xylariomycetidae</taxon>
        <taxon>Amphisphaeriales</taxon>
        <taxon>Apiosporaceae</taxon>
        <taxon>Apiospora</taxon>
    </lineage>
</organism>
<dbReference type="Pfam" id="PF01253">
    <property type="entry name" value="SUI1"/>
    <property type="match status" value="1"/>
</dbReference>
<name>A0ABR1SPX0_9PEZI</name>
<keyword evidence="4" id="KW-1185">Reference proteome</keyword>
<reference evidence="3 4" key="1">
    <citation type="submission" date="2023-01" db="EMBL/GenBank/DDBJ databases">
        <title>Analysis of 21 Apiospora genomes using comparative genomics revels a genus with tremendous synthesis potential of carbohydrate active enzymes and secondary metabolites.</title>
        <authorList>
            <person name="Sorensen T."/>
        </authorList>
    </citation>
    <scope>NUCLEOTIDE SEQUENCE [LARGE SCALE GENOMIC DNA]</scope>
    <source>
        <strain evidence="3 4">CBS 20057</strain>
    </source>
</reference>
<dbReference type="Pfam" id="PF26292">
    <property type="entry name" value="PUA_elF2D"/>
    <property type="match status" value="1"/>
</dbReference>
<feature type="region of interest" description="Disordered" evidence="1">
    <location>
        <begin position="29"/>
        <end position="57"/>
    </location>
</feature>
<feature type="compositionally biased region" description="Acidic residues" evidence="1">
    <location>
        <begin position="262"/>
        <end position="271"/>
    </location>
</feature>
<dbReference type="SUPFAM" id="SSF88697">
    <property type="entry name" value="PUA domain-like"/>
    <property type="match status" value="1"/>
</dbReference>
<dbReference type="InterPro" id="IPR039759">
    <property type="entry name" value="eIF2D_SUI1"/>
</dbReference>
<dbReference type="PANTHER" id="PTHR12217">
    <property type="entry name" value="EUKARYOTIC TRANSLATION INITIATION FACTOR 2D"/>
    <property type="match status" value="1"/>
</dbReference>
<dbReference type="Gene3D" id="3.30.780.10">
    <property type="entry name" value="SUI1-like domain"/>
    <property type="match status" value="1"/>
</dbReference>
<evidence type="ECO:0000259" key="2">
    <source>
        <dbReference type="PROSITE" id="PS50296"/>
    </source>
</evidence>